<dbReference type="Proteomes" id="UP000019277">
    <property type="component" value="Unassembled WGS sequence"/>
</dbReference>
<name>W7IRU5_9PSEU</name>
<evidence type="ECO:0000313" key="3">
    <source>
        <dbReference type="Proteomes" id="UP000019277"/>
    </source>
</evidence>
<evidence type="ECO:0000313" key="2">
    <source>
        <dbReference type="EMBL" id="EWC59452.1"/>
    </source>
</evidence>
<protein>
    <submittedName>
        <fullName evidence="2">Uncharacterized protein</fullName>
    </submittedName>
</protein>
<proteinExistence type="predicted"/>
<sequence length="59" mass="6473">MLVPTSPMLVPTHVPSARPQEELAPWGSGGSPPRTWKGRSRSALTADRDRPIARRGDRI</sequence>
<evidence type="ECO:0000256" key="1">
    <source>
        <dbReference type="SAM" id="MobiDB-lite"/>
    </source>
</evidence>
<reference evidence="2 3" key="1">
    <citation type="journal article" date="2014" name="Genome Announc.">
        <title>Draft Genome Sequence of the Antitrypanosomally Active Sponge-Associated Bacterium Actinokineospora sp. Strain EG49.</title>
        <authorList>
            <person name="Harjes J."/>
            <person name="Ryu T."/>
            <person name="Abdelmohsen U.R."/>
            <person name="Moitinho-Silva L."/>
            <person name="Horn H."/>
            <person name="Ravasi T."/>
            <person name="Hentschel U."/>
        </authorList>
    </citation>
    <scope>NUCLEOTIDE SEQUENCE [LARGE SCALE GENOMIC DNA]</scope>
    <source>
        <strain evidence="2 3">EG49</strain>
    </source>
</reference>
<organism evidence="2 3">
    <name type="scientific">Actinokineospora spheciospongiae</name>
    <dbReference type="NCBI Taxonomy" id="909613"/>
    <lineage>
        <taxon>Bacteria</taxon>
        <taxon>Bacillati</taxon>
        <taxon>Actinomycetota</taxon>
        <taxon>Actinomycetes</taxon>
        <taxon>Pseudonocardiales</taxon>
        <taxon>Pseudonocardiaceae</taxon>
        <taxon>Actinokineospora</taxon>
    </lineage>
</organism>
<keyword evidence="3" id="KW-1185">Reference proteome</keyword>
<dbReference type="EMBL" id="AYXG01000203">
    <property type="protein sequence ID" value="EWC59452.1"/>
    <property type="molecule type" value="Genomic_DNA"/>
</dbReference>
<gene>
    <name evidence="2" type="ORF">UO65_5180</name>
</gene>
<dbReference type="AlphaFoldDB" id="W7IRU5"/>
<accession>W7IRU5</accession>
<comment type="caution">
    <text evidence="2">The sequence shown here is derived from an EMBL/GenBank/DDBJ whole genome shotgun (WGS) entry which is preliminary data.</text>
</comment>
<feature type="region of interest" description="Disordered" evidence="1">
    <location>
        <begin position="1"/>
        <end position="59"/>
    </location>
</feature>
<feature type="compositionally biased region" description="Basic and acidic residues" evidence="1">
    <location>
        <begin position="46"/>
        <end position="59"/>
    </location>
</feature>